<dbReference type="AlphaFoldDB" id="A0A087ACT2"/>
<evidence type="ECO:0000313" key="2">
    <source>
        <dbReference type="Proteomes" id="UP000029072"/>
    </source>
</evidence>
<sequence length="92" mass="9553">MGSSVKLDLAGFRAYRRQCAPLVDEQADRIAAAANGMKQIPEAEYKAVPARESPEGTIALVTTGRDSTTAGYTAVDNMLHNTLAKALGSGGG</sequence>
<dbReference type="eggNOG" id="ENOG503285Y">
    <property type="taxonomic scope" value="Bacteria"/>
</dbReference>
<dbReference type="RefSeq" id="WP_043167414.1">
    <property type="nucleotide sequence ID" value="NZ_JDUV01000027.1"/>
</dbReference>
<comment type="caution">
    <text evidence="1">The sequence shown here is derived from an EMBL/GenBank/DDBJ whole genome shotgun (WGS) entry which is preliminary data.</text>
</comment>
<protein>
    <submittedName>
        <fullName evidence="1">Uncharacterized protein</fullName>
    </submittedName>
</protein>
<organism evidence="1 2">
    <name type="scientific">Bifidobacterium callitrichos DSM 23973</name>
    <dbReference type="NCBI Taxonomy" id="1437609"/>
    <lineage>
        <taxon>Bacteria</taxon>
        <taxon>Bacillati</taxon>
        <taxon>Actinomycetota</taxon>
        <taxon>Actinomycetes</taxon>
        <taxon>Bifidobacteriales</taxon>
        <taxon>Bifidobacteriaceae</taxon>
        <taxon>Bifidobacterium</taxon>
    </lineage>
</organism>
<proteinExistence type="predicted"/>
<accession>A0A087ACT2</accession>
<name>A0A087ACT2_9BIFI</name>
<evidence type="ECO:0000313" key="1">
    <source>
        <dbReference type="EMBL" id="KFI56582.1"/>
    </source>
</evidence>
<reference evidence="1 2" key="1">
    <citation type="submission" date="2014-03" db="EMBL/GenBank/DDBJ databases">
        <title>Genomics of Bifidobacteria.</title>
        <authorList>
            <person name="Ventura M."/>
            <person name="Milani C."/>
            <person name="Lugli G.A."/>
        </authorList>
    </citation>
    <scope>NUCLEOTIDE SEQUENCE [LARGE SCALE GENOMIC DNA]</scope>
    <source>
        <strain evidence="1 2">DSM 23973</strain>
    </source>
</reference>
<dbReference type="OrthoDB" id="9940135at2"/>
<dbReference type="EMBL" id="JGYS01000001">
    <property type="protein sequence ID" value="KFI56582.1"/>
    <property type="molecule type" value="Genomic_DNA"/>
</dbReference>
<gene>
    <name evidence="1" type="ORF">BCAL_0179</name>
</gene>
<dbReference type="STRING" id="1437609.BCAL_0179"/>
<dbReference type="Proteomes" id="UP000029072">
    <property type="component" value="Unassembled WGS sequence"/>
</dbReference>